<gene>
    <name evidence="1" type="ORF">DLJ54_05740</name>
</gene>
<dbReference type="InterPro" id="IPR046198">
    <property type="entry name" value="DUF6230"/>
</dbReference>
<dbReference type="EMBL" id="QHCV01000048">
    <property type="protein sequence ID" value="RAV31926.1"/>
    <property type="molecule type" value="Genomic_DNA"/>
</dbReference>
<accession>A0A364V5P6</accession>
<dbReference type="Proteomes" id="UP000251577">
    <property type="component" value="Unassembled WGS sequence"/>
</dbReference>
<protein>
    <recommendedName>
        <fullName evidence="3">Cholesterol esterase</fullName>
    </recommendedName>
</protein>
<comment type="caution">
    <text evidence="1">The sequence shown here is derived from an EMBL/GenBank/DDBJ whole genome shotgun (WGS) entry which is preliminary data.</text>
</comment>
<sequence>MGHIRRIRFASILGAGLLAMGGMGVAMAQGGISANMALSNTIFTQQVGSLDGKGMKLFVDKDHMKSGDLGVTRLRIDDATITDLCMSAPIKIPGLGDKKFQMLVAGPSTNAQNLVIGAKDLSGSMTLYQPRIGVDAQGLSEQAVPGSAGIMAQGLDASNQTIHASSIAADKLTAAGGKISVEEGNGGEC</sequence>
<proteinExistence type="predicted"/>
<keyword evidence="2" id="KW-1185">Reference proteome</keyword>
<evidence type="ECO:0000313" key="2">
    <source>
        <dbReference type="Proteomes" id="UP000251577"/>
    </source>
</evidence>
<reference evidence="1 2" key="1">
    <citation type="journal article" date="2018" name="Syst. Appl. Microbiol.">
        <title>Corynebacterium heidelbergense sp. nov., isolated from the preen glands of Egyptian geese (Alopochen aegyptiacus).</title>
        <authorList>
            <person name="Braun M.S."/>
            <person name="Wang E."/>
            <person name="Zimmermann S."/>
            <person name="Wink M."/>
        </authorList>
    </citation>
    <scope>NUCLEOTIDE SEQUENCE [LARGE SCALE GENOMIC DNA]</scope>
    <source>
        <strain evidence="1 2">647</strain>
    </source>
</reference>
<name>A0A364V5P6_9CORY</name>
<evidence type="ECO:0008006" key="3">
    <source>
        <dbReference type="Google" id="ProtNLM"/>
    </source>
</evidence>
<dbReference type="AlphaFoldDB" id="A0A364V5P6"/>
<dbReference type="Pfam" id="PF19741">
    <property type="entry name" value="DUF6230"/>
    <property type="match status" value="1"/>
</dbReference>
<organism evidence="1 2">
    <name type="scientific">Corynebacterium heidelbergense</name>
    <dbReference type="NCBI Taxonomy" id="2055947"/>
    <lineage>
        <taxon>Bacteria</taxon>
        <taxon>Bacillati</taxon>
        <taxon>Actinomycetota</taxon>
        <taxon>Actinomycetes</taxon>
        <taxon>Mycobacteriales</taxon>
        <taxon>Corynebacteriaceae</taxon>
        <taxon>Corynebacterium</taxon>
    </lineage>
</organism>
<dbReference type="RefSeq" id="WP_113630823.1">
    <property type="nucleotide sequence ID" value="NZ_QHCV01000048.1"/>
</dbReference>
<evidence type="ECO:0000313" key="1">
    <source>
        <dbReference type="EMBL" id="RAV31926.1"/>
    </source>
</evidence>